<sequence>MIEKNLGNIERIFRVLFGLILGVWAALQPHLNGIEWFVLIISLMLILNGVFSRCYFWYILDINTCSKKDKNCIDKETACL</sequence>
<evidence type="ECO:0000313" key="4">
    <source>
        <dbReference type="Proteomes" id="UP000787472"/>
    </source>
</evidence>
<comment type="caution">
    <text evidence="3">The sequence shown here is derived from an EMBL/GenBank/DDBJ whole genome shotgun (WGS) entry which is preliminary data.</text>
</comment>
<keyword evidence="4" id="KW-1185">Reference proteome</keyword>
<dbReference type="InterPro" id="IPR021309">
    <property type="entry name" value="YgaP-like_TM"/>
</dbReference>
<protein>
    <submittedName>
        <fullName evidence="3">DUF2892 domain-containing protein</fullName>
    </submittedName>
</protein>
<dbReference type="Proteomes" id="UP000787472">
    <property type="component" value="Unassembled WGS sequence"/>
</dbReference>
<feature type="transmembrane region" description="Helical" evidence="1">
    <location>
        <begin position="12"/>
        <end position="31"/>
    </location>
</feature>
<organism evidence="3 4">
    <name type="scientific">Pseudomaricurvus hydrocarbonicus</name>
    <dbReference type="NCBI Taxonomy" id="1470433"/>
    <lineage>
        <taxon>Bacteria</taxon>
        <taxon>Pseudomonadati</taxon>
        <taxon>Pseudomonadota</taxon>
        <taxon>Gammaproteobacteria</taxon>
        <taxon>Cellvibrionales</taxon>
        <taxon>Cellvibrionaceae</taxon>
        <taxon>Pseudomaricurvus</taxon>
    </lineage>
</organism>
<feature type="domain" description="Inner membrane protein YgaP-like transmembrane" evidence="2">
    <location>
        <begin position="3"/>
        <end position="68"/>
    </location>
</feature>
<dbReference type="EMBL" id="JAAONZ010000006">
    <property type="protein sequence ID" value="NHO65864.1"/>
    <property type="molecule type" value="Genomic_DNA"/>
</dbReference>
<dbReference type="RefSeq" id="WP_167185632.1">
    <property type="nucleotide sequence ID" value="NZ_JAAONZ010000006.1"/>
</dbReference>
<proteinExistence type="predicted"/>
<dbReference type="AlphaFoldDB" id="A0A9E5JSR0"/>
<accession>A0A9E5JSR0</accession>
<feature type="transmembrane region" description="Helical" evidence="1">
    <location>
        <begin position="37"/>
        <end position="60"/>
    </location>
</feature>
<reference evidence="3" key="1">
    <citation type="submission" date="2020-03" db="EMBL/GenBank/DDBJ databases">
        <authorList>
            <person name="Guo F."/>
        </authorList>
    </citation>
    <scope>NUCLEOTIDE SEQUENCE</scope>
    <source>
        <strain evidence="3">JCM 30134</strain>
    </source>
</reference>
<keyword evidence="1" id="KW-0812">Transmembrane</keyword>
<dbReference type="Pfam" id="PF11127">
    <property type="entry name" value="YgaP-like_TM"/>
    <property type="match status" value="1"/>
</dbReference>
<name>A0A9E5JSR0_9GAMM</name>
<evidence type="ECO:0000259" key="2">
    <source>
        <dbReference type="Pfam" id="PF11127"/>
    </source>
</evidence>
<keyword evidence="1" id="KW-1133">Transmembrane helix</keyword>
<evidence type="ECO:0000313" key="3">
    <source>
        <dbReference type="EMBL" id="NHO65864.1"/>
    </source>
</evidence>
<keyword evidence="1" id="KW-0472">Membrane</keyword>
<evidence type="ECO:0000256" key="1">
    <source>
        <dbReference type="SAM" id="Phobius"/>
    </source>
</evidence>
<gene>
    <name evidence="3" type="ORF">G8770_09950</name>
</gene>